<dbReference type="Gene3D" id="3.40.50.300">
    <property type="entry name" value="P-loop containing nucleotide triphosphate hydrolases"/>
    <property type="match status" value="1"/>
</dbReference>
<dbReference type="InterPro" id="IPR011991">
    <property type="entry name" value="ArsR-like_HTH"/>
</dbReference>
<dbReference type="Pfam" id="PF01637">
    <property type="entry name" value="ATPase_2"/>
    <property type="match status" value="1"/>
</dbReference>
<dbReference type="InterPro" id="IPR011335">
    <property type="entry name" value="Restrct_endonuc-II-like"/>
</dbReference>
<proteinExistence type="predicted"/>
<evidence type="ECO:0000313" key="3">
    <source>
        <dbReference type="EMBL" id="BAL52713.1"/>
    </source>
</evidence>
<organism evidence="3">
    <name type="scientific">uncultured prokaryote</name>
    <dbReference type="NCBI Taxonomy" id="198431"/>
    <lineage>
        <taxon>unclassified sequences</taxon>
        <taxon>environmental samples</taxon>
    </lineage>
</organism>
<protein>
    <submittedName>
        <fullName evidence="3">ATPase</fullName>
    </submittedName>
</protein>
<name>H5S977_9ZZZZ</name>
<reference evidence="3" key="2">
    <citation type="journal article" date="2012" name="PLoS ONE">
        <title>A Deeply Branching Thermophilic Bacterium with an Ancient Acetyl-CoA Pathway Dominates a Subsurface Ecosystem.</title>
        <authorList>
            <person name="Takami H."/>
            <person name="Noguchi H."/>
            <person name="Takaki Y."/>
            <person name="Uchiyama I."/>
            <person name="Toyoda A."/>
            <person name="Nishi S."/>
            <person name="Chee G.-J."/>
            <person name="Arai W."/>
            <person name="Nunoura T."/>
            <person name="Itoh T."/>
            <person name="Hattori M."/>
            <person name="Takai K."/>
        </authorList>
    </citation>
    <scope>NUCLEOTIDE SEQUENCE</scope>
</reference>
<dbReference type="PANTHER" id="PTHR34704:SF1">
    <property type="entry name" value="ATPASE"/>
    <property type="match status" value="1"/>
</dbReference>
<feature type="domain" description="DUF234" evidence="2">
    <location>
        <begin position="316"/>
        <end position="405"/>
    </location>
</feature>
<dbReference type="SUPFAM" id="SSF52540">
    <property type="entry name" value="P-loop containing nucleoside triphosphate hydrolases"/>
    <property type="match status" value="1"/>
</dbReference>
<dbReference type="EMBL" id="AP011637">
    <property type="protein sequence ID" value="BAL52713.1"/>
    <property type="molecule type" value="Genomic_DNA"/>
</dbReference>
<dbReference type="AlphaFoldDB" id="H5S977"/>
<evidence type="ECO:0000259" key="1">
    <source>
        <dbReference type="Pfam" id="PF01637"/>
    </source>
</evidence>
<feature type="domain" description="ATPase" evidence="1">
    <location>
        <begin position="4"/>
        <end position="205"/>
    </location>
</feature>
<dbReference type="CDD" id="cd00090">
    <property type="entry name" value="HTH_ARSR"/>
    <property type="match status" value="1"/>
</dbReference>
<dbReference type="Pfam" id="PF03008">
    <property type="entry name" value="DUF234"/>
    <property type="match status" value="1"/>
</dbReference>
<reference evidence="3" key="1">
    <citation type="journal article" date="2005" name="Environ. Microbiol.">
        <title>Genetic and functional properties of uncultivated thermophilic crenarchaeotes from a subsurface gold mine as revealed by analysis of genome fragments.</title>
        <authorList>
            <person name="Nunoura T."/>
            <person name="Hirayama H."/>
            <person name="Takami H."/>
            <person name="Oida H."/>
            <person name="Nishi S."/>
            <person name="Shimamura S."/>
            <person name="Suzuki Y."/>
            <person name="Inagaki F."/>
            <person name="Takai K."/>
            <person name="Nealson K.H."/>
            <person name="Horikoshi K."/>
        </authorList>
    </citation>
    <scope>NUCLEOTIDE SEQUENCE</scope>
</reference>
<dbReference type="Gene3D" id="1.10.10.10">
    <property type="entry name" value="Winged helix-like DNA-binding domain superfamily/Winged helix DNA-binding domain"/>
    <property type="match status" value="1"/>
</dbReference>
<dbReference type="InterPro" id="IPR027417">
    <property type="entry name" value="P-loop_NTPase"/>
</dbReference>
<dbReference type="InterPro" id="IPR011579">
    <property type="entry name" value="ATPase_dom"/>
</dbReference>
<dbReference type="GO" id="GO:0005524">
    <property type="term" value="F:ATP binding"/>
    <property type="evidence" value="ECO:0007669"/>
    <property type="project" value="InterPro"/>
</dbReference>
<dbReference type="SUPFAM" id="SSF46785">
    <property type="entry name" value="Winged helix' DNA-binding domain"/>
    <property type="match status" value="1"/>
</dbReference>
<dbReference type="InterPro" id="IPR036388">
    <property type="entry name" value="WH-like_DNA-bd_sf"/>
</dbReference>
<dbReference type="SUPFAM" id="SSF52980">
    <property type="entry name" value="Restriction endonuclease-like"/>
    <property type="match status" value="1"/>
</dbReference>
<accession>H5S977</accession>
<gene>
    <name evidence="3" type="ORF">HGMM_F03A04C36</name>
</gene>
<sequence>MNAFVNRHSELEGLESRWRSGQAELVIVYGRRRVGKTELLLRFAQEKRALYFLAAQATETEHLRQFSHQLRTTLADPLLEQLTLTNWESALAYLAQQAQHERLLVVLDEFPYLCEAQPTLPSLLQRFWDLQGQRTQLFLVLCGSHVSFMERELLAQRAPLYGRRTAQLQLQPLSFRDASLFFTSYTPRQRLAAYGVLGGMPAYLQRFDPRRSLRENLVREVLNPQGFLFEEPHFVLRMELRDPKTYMALLGAIAAGCTRLNEIAQRTGLAVQTASKYLDVLRGLGLVAREVSLWERAPQRSKKGRYRIADPFLQFWFRFVAPYLSLIAAGSGELVYERFIAPQLDAYLGTIFEEVCREYMRRYGAELGEPPAQRVGAHWGADFDIDVVIEHIDGSWSFGECKWTRRPMGTQELVTLQERVTQLQPKPRKIRSYLLFSGGGFTEGLRESAQAQPVHLVDLSRLLGV</sequence>
<dbReference type="InterPro" id="IPR036390">
    <property type="entry name" value="WH_DNA-bd_sf"/>
</dbReference>
<dbReference type="InterPro" id="IPR004256">
    <property type="entry name" value="DUF234"/>
</dbReference>
<evidence type="ECO:0000259" key="2">
    <source>
        <dbReference type="Pfam" id="PF03008"/>
    </source>
</evidence>
<dbReference type="PANTHER" id="PTHR34704">
    <property type="entry name" value="ATPASE"/>
    <property type="match status" value="1"/>
</dbReference>